<evidence type="ECO:0000256" key="8">
    <source>
        <dbReference type="ARBA" id="ARBA00023033"/>
    </source>
</evidence>
<dbReference type="PRINTS" id="PR00463">
    <property type="entry name" value="EP450I"/>
</dbReference>
<evidence type="ECO:0000256" key="1">
    <source>
        <dbReference type="ARBA" id="ARBA00001971"/>
    </source>
</evidence>
<evidence type="ECO:0000256" key="5">
    <source>
        <dbReference type="ARBA" id="ARBA00022723"/>
    </source>
</evidence>
<sequence length="1080" mass="124978">MPLLTHAELDWVKLQPLLLDNGYKLRPRYQPNWKPSWKRPWNFYKSRFECPDSIILRVRPTICPIYRLSNRRNVIDAIRMKDGAKVVIKRVTLEYDNVPILQHLNSPEMRKDSRNNAVTLLEVIPLPDSVEDDSKHYALLFMPMLFPLMSPHLPFRHVREVVDALDQLIQVPVYDLKDACSLNFMMDPTDVIPSSFHHSKDFYQPDGKTRIDFRDRCSVSSVKYYTIDYEMSDYFPPNTLCVGFYGQEKDVPELSDTVPYDPFKLDIFQLGTVVQMFIEEYEGLDFLEPLGEAMTCQNPEMRLTAVKSLEKLRCIVSLLEETDLSRKIWLKDSTPEMRVVQTVPPKPWEADWVMIQPFLKQHGYRLRPRYNPSWKPSWTRPWNFYKHMRDCPDYLGITPKINLIDAVRVYDGVRVVIKRVVLENDNVPILEYLNTPEMLEDPRNNTVPLLDVLPLPDNIELPSKKESVLLVMPMFFPLMSRYLPFLHVKEVLDALNQLIQVFTVALKLRSNGDLVLLRESSSYMSTISLIDACLLNFMMDPIDVIPSDFHYTDNYYQPDGKTRIEYIDRCSAAPIKYYLIDYETADYFDIGEQCVGFYGQVKNVPGTSLTIPYDPFKLDVYQLGDVVRRFTEEYEGLDFLETLSKVMTHHDPDMRPTAAGALQLFRHLVSSFGPTDLSQEIWLREITIEERKAQNMPPKVNNGPGWDDYNIALLRYGDEWRRYRKICQQNFNLKASRIYHPLQAREVRRFLQALHDAPEHFDAHSKRFSISLTMSMMYGYEVQSIEEPVVTVAGEAIRLGSALLVPGRTLINIFPVLQHILSWFPGASSHKTVEVVKKLTNEMMTIPMEYVKKSLEEGMAVSSLVTDFYEKKRDHGASQEEEDMIKKIAYSVYGYVIASTSILRINLPGASDTTISATGTFLYTMAVNPDVQKKAQSEIDRVIGSNRLPTFEDRGSLPYIEAIYREVMRLRPPLPLGGGHTVTEDDYYKGVFIDISSAKNLLANLLKEKQSYSLTYGHDRDSLLHLNISFNISLFNRAMTHDEEVYPDPFTFKPERFFDDSGMLNGDGRILAYGFELRQV</sequence>
<dbReference type="InterPro" id="IPR001128">
    <property type="entry name" value="Cyt_P450"/>
</dbReference>
<comment type="pathway">
    <text evidence="2">Secondary metabolite biosynthesis.</text>
</comment>
<dbReference type="Proteomes" id="UP000283269">
    <property type="component" value="Unassembled WGS sequence"/>
</dbReference>
<protein>
    <recommendedName>
        <fullName evidence="11">Protein kinase domain-containing protein</fullName>
    </recommendedName>
</protein>
<name>A0A409WTA3_PSICY</name>
<dbReference type="GO" id="GO:0004497">
    <property type="term" value="F:monooxygenase activity"/>
    <property type="evidence" value="ECO:0007669"/>
    <property type="project" value="UniProtKB-KW"/>
</dbReference>
<accession>A0A409WTA3</accession>
<evidence type="ECO:0000313" key="9">
    <source>
        <dbReference type="EMBL" id="PPQ81709.1"/>
    </source>
</evidence>
<keyword evidence="6" id="KW-0560">Oxidoreductase</keyword>
<reference evidence="9 10" key="1">
    <citation type="journal article" date="2018" name="Evol. Lett.">
        <title>Horizontal gene cluster transfer increased hallucinogenic mushroom diversity.</title>
        <authorList>
            <person name="Reynolds H.T."/>
            <person name="Vijayakumar V."/>
            <person name="Gluck-Thaler E."/>
            <person name="Korotkin H.B."/>
            <person name="Matheny P.B."/>
            <person name="Slot J.C."/>
        </authorList>
    </citation>
    <scope>NUCLEOTIDE SEQUENCE [LARGE SCALE GENOMIC DNA]</scope>
    <source>
        <strain evidence="9 10">2631</strain>
    </source>
</reference>
<keyword evidence="10" id="KW-1185">Reference proteome</keyword>
<dbReference type="SUPFAM" id="SSF48264">
    <property type="entry name" value="Cytochrome P450"/>
    <property type="match status" value="1"/>
</dbReference>
<gene>
    <name evidence="9" type="ORF">CVT25_013439</name>
</gene>
<dbReference type="GO" id="GO:0005506">
    <property type="term" value="F:iron ion binding"/>
    <property type="evidence" value="ECO:0007669"/>
    <property type="project" value="InterPro"/>
</dbReference>
<dbReference type="PANTHER" id="PTHR46300">
    <property type="entry name" value="P450, PUTATIVE (EUROFUNG)-RELATED-RELATED"/>
    <property type="match status" value="1"/>
</dbReference>
<evidence type="ECO:0000256" key="6">
    <source>
        <dbReference type="ARBA" id="ARBA00023002"/>
    </source>
</evidence>
<dbReference type="Gene3D" id="1.10.630.10">
    <property type="entry name" value="Cytochrome P450"/>
    <property type="match status" value="1"/>
</dbReference>
<comment type="cofactor">
    <cofactor evidence="1">
        <name>heme</name>
        <dbReference type="ChEBI" id="CHEBI:30413"/>
    </cofactor>
</comment>
<keyword evidence="7" id="KW-0408">Iron</keyword>
<dbReference type="GO" id="GO:0020037">
    <property type="term" value="F:heme binding"/>
    <property type="evidence" value="ECO:0007669"/>
    <property type="project" value="InterPro"/>
</dbReference>
<dbReference type="STRING" id="93625.A0A409WTA3"/>
<dbReference type="Pfam" id="PF00067">
    <property type="entry name" value="p450"/>
    <property type="match status" value="1"/>
</dbReference>
<keyword evidence="8" id="KW-0503">Monooxygenase</keyword>
<keyword evidence="5" id="KW-0479">Metal-binding</keyword>
<evidence type="ECO:0008006" key="11">
    <source>
        <dbReference type="Google" id="ProtNLM"/>
    </source>
</evidence>
<dbReference type="InterPro" id="IPR036396">
    <property type="entry name" value="Cyt_P450_sf"/>
</dbReference>
<evidence type="ECO:0000256" key="4">
    <source>
        <dbReference type="ARBA" id="ARBA00022617"/>
    </source>
</evidence>
<dbReference type="EMBL" id="NHYD01003221">
    <property type="protein sequence ID" value="PPQ81709.1"/>
    <property type="molecule type" value="Genomic_DNA"/>
</dbReference>
<dbReference type="OrthoDB" id="2789670at2759"/>
<evidence type="ECO:0000256" key="3">
    <source>
        <dbReference type="ARBA" id="ARBA00010617"/>
    </source>
</evidence>
<comment type="caution">
    <text evidence="9">The sequence shown here is derived from an EMBL/GenBank/DDBJ whole genome shotgun (WGS) entry which is preliminary data.</text>
</comment>
<dbReference type="InterPro" id="IPR002401">
    <property type="entry name" value="Cyt_P450_E_grp-I"/>
</dbReference>
<proteinExistence type="inferred from homology"/>
<dbReference type="GO" id="GO:0016705">
    <property type="term" value="F:oxidoreductase activity, acting on paired donors, with incorporation or reduction of molecular oxygen"/>
    <property type="evidence" value="ECO:0007669"/>
    <property type="project" value="InterPro"/>
</dbReference>
<dbReference type="InterPro" id="IPR050364">
    <property type="entry name" value="Cytochrome_P450_fung"/>
</dbReference>
<comment type="similarity">
    <text evidence="3">Belongs to the cytochrome P450 family.</text>
</comment>
<organism evidence="9 10">
    <name type="scientific">Psilocybe cyanescens</name>
    <dbReference type="NCBI Taxonomy" id="93625"/>
    <lineage>
        <taxon>Eukaryota</taxon>
        <taxon>Fungi</taxon>
        <taxon>Dikarya</taxon>
        <taxon>Basidiomycota</taxon>
        <taxon>Agaricomycotina</taxon>
        <taxon>Agaricomycetes</taxon>
        <taxon>Agaricomycetidae</taxon>
        <taxon>Agaricales</taxon>
        <taxon>Agaricineae</taxon>
        <taxon>Strophariaceae</taxon>
        <taxon>Psilocybe</taxon>
    </lineage>
</organism>
<keyword evidence="4" id="KW-0349">Heme</keyword>
<dbReference type="InParanoid" id="A0A409WTA3"/>
<dbReference type="AlphaFoldDB" id="A0A409WTA3"/>
<dbReference type="PANTHER" id="PTHR46300:SF7">
    <property type="entry name" value="P450, PUTATIVE (EUROFUNG)-RELATED"/>
    <property type="match status" value="1"/>
</dbReference>
<evidence type="ECO:0000256" key="2">
    <source>
        <dbReference type="ARBA" id="ARBA00005179"/>
    </source>
</evidence>
<evidence type="ECO:0000313" key="10">
    <source>
        <dbReference type="Proteomes" id="UP000283269"/>
    </source>
</evidence>
<evidence type="ECO:0000256" key="7">
    <source>
        <dbReference type="ARBA" id="ARBA00023004"/>
    </source>
</evidence>